<evidence type="ECO:0000259" key="8">
    <source>
        <dbReference type="PROSITE" id="PS51873"/>
    </source>
</evidence>
<dbReference type="OrthoDB" id="309475at2759"/>
<dbReference type="Proteomes" id="UP000041254">
    <property type="component" value="Unassembled WGS sequence"/>
</dbReference>
<dbReference type="GO" id="GO:0008270">
    <property type="term" value="F:zinc ion binding"/>
    <property type="evidence" value="ECO:0007669"/>
    <property type="project" value="UniProtKB-KW"/>
</dbReference>
<keyword evidence="2" id="KW-0479">Metal-binding</keyword>
<keyword evidence="3" id="KW-0677">Repeat</keyword>
<evidence type="ECO:0000256" key="1">
    <source>
        <dbReference type="ARBA" id="ARBA00022679"/>
    </source>
</evidence>
<dbReference type="PANTHER" id="PTHR11685">
    <property type="entry name" value="RBR FAMILY RING FINGER AND IBR DOMAIN-CONTAINING"/>
    <property type="match status" value="1"/>
</dbReference>
<dbReference type="InterPro" id="IPR044066">
    <property type="entry name" value="TRIAD_supradom"/>
</dbReference>
<reference evidence="9 10" key="1">
    <citation type="submission" date="2014-11" db="EMBL/GenBank/DDBJ databases">
        <authorList>
            <person name="Zhu J."/>
            <person name="Qi W."/>
            <person name="Song R."/>
        </authorList>
    </citation>
    <scope>NUCLEOTIDE SEQUENCE [LARGE SCALE GENOMIC DNA]</scope>
</reference>
<feature type="transmembrane region" description="Helical" evidence="7">
    <location>
        <begin position="286"/>
        <end position="307"/>
    </location>
</feature>
<dbReference type="SUPFAM" id="SSF57850">
    <property type="entry name" value="RING/U-box"/>
    <property type="match status" value="1"/>
</dbReference>
<keyword evidence="7" id="KW-1133">Transmembrane helix</keyword>
<protein>
    <recommendedName>
        <fullName evidence="8">RING-type domain-containing protein</fullName>
    </recommendedName>
</protein>
<dbReference type="Gene3D" id="1.20.120.1750">
    <property type="match status" value="1"/>
</dbReference>
<evidence type="ECO:0000256" key="2">
    <source>
        <dbReference type="ARBA" id="ARBA00022723"/>
    </source>
</evidence>
<accession>A0A0G4EQR4</accession>
<keyword evidence="5" id="KW-0833">Ubl conjugation pathway</keyword>
<evidence type="ECO:0000256" key="6">
    <source>
        <dbReference type="ARBA" id="ARBA00022833"/>
    </source>
</evidence>
<dbReference type="PROSITE" id="PS51873">
    <property type="entry name" value="TRIAD"/>
    <property type="match status" value="1"/>
</dbReference>
<gene>
    <name evidence="9" type="ORF">Vbra_12674</name>
</gene>
<dbReference type="InterPro" id="IPR031127">
    <property type="entry name" value="E3_UB_ligase_RBR"/>
</dbReference>
<evidence type="ECO:0000256" key="5">
    <source>
        <dbReference type="ARBA" id="ARBA00022786"/>
    </source>
</evidence>
<dbReference type="Pfam" id="PF22191">
    <property type="entry name" value="IBR_1"/>
    <property type="match status" value="1"/>
</dbReference>
<dbReference type="GO" id="GO:0004842">
    <property type="term" value="F:ubiquitin-protein transferase activity"/>
    <property type="evidence" value="ECO:0007669"/>
    <property type="project" value="InterPro"/>
</dbReference>
<evidence type="ECO:0000256" key="3">
    <source>
        <dbReference type="ARBA" id="ARBA00022737"/>
    </source>
</evidence>
<keyword evidence="10" id="KW-1185">Reference proteome</keyword>
<dbReference type="STRING" id="1169540.A0A0G4EQR4"/>
<organism evidence="9 10">
    <name type="scientific">Vitrella brassicaformis (strain CCMP3155)</name>
    <dbReference type="NCBI Taxonomy" id="1169540"/>
    <lineage>
        <taxon>Eukaryota</taxon>
        <taxon>Sar</taxon>
        <taxon>Alveolata</taxon>
        <taxon>Colpodellida</taxon>
        <taxon>Vitrellaceae</taxon>
        <taxon>Vitrella</taxon>
    </lineage>
</organism>
<dbReference type="EMBL" id="CDMY01000289">
    <property type="protein sequence ID" value="CEL99807.1"/>
    <property type="molecule type" value="Genomic_DNA"/>
</dbReference>
<dbReference type="InParanoid" id="A0A0G4EQR4"/>
<feature type="domain" description="RING-type" evidence="8">
    <location>
        <begin position="1"/>
        <end position="141"/>
    </location>
</feature>
<feature type="transmembrane region" description="Helical" evidence="7">
    <location>
        <begin position="259"/>
        <end position="280"/>
    </location>
</feature>
<dbReference type="AlphaFoldDB" id="A0A0G4EQR4"/>
<evidence type="ECO:0000313" key="10">
    <source>
        <dbReference type="Proteomes" id="UP000041254"/>
    </source>
</evidence>
<keyword evidence="7" id="KW-0472">Membrane</keyword>
<proteinExistence type="predicted"/>
<dbReference type="VEuPathDB" id="CryptoDB:Vbra_12674"/>
<evidence type="ECO:0000256" key="4">
    <source>
        <dbReference type="ARBA" id="ARBA00022771"/>
    </source>
</evidence>
<feature type="transmembrane region" description="Helical" evidence="7">
    <location>
        <begin position="149"/>
        <end position="170"/>
    </location>
</feature>
<keyword evidence="6" id="KW-0862">Zinc</keyword>
<evidence type="ECO:0000256" key="7">
    <source>
        <dbReference type="SAM" id="Phobius"/>
    </source>
</evidence>
<keyword evidence="1" id="KW-0808">Transferase</keyword>
<name>A0A0G4EQR4_VITBC</name>
<keyword evidence="4" id="KW-0863">Zinc-finger</keyword>
<evidence type="ECO:0000313" key="9">
    <source>
        <dbReference type="EMBL" id="CEL99807.1"/>
    </source>
</evidence>
<keyword evidence="7" id="KW-0812">Transmembrane</keyword>
<sequence length="349" mass="38985">MDITGVIHKCSQDVRSAISARLVRLALCSCDDVAVCPSSSCDYVGFVSPGQTSATCGKCGRSFPLSAGPEGLTHQAHHLFSSLWKLLFTRRCPKCNAHVEKDGGCLHMTCARCRHDWCWACSKPWSPEHATQCAYPLSAPLLQLSLPPFALSALMWCVILATGCIATLSFPAIRLVVVGLCFHGVCFEMGCWLILYLWDIIIKAPMGREGSHQHHHVSAQRSIRVRFLRDGRVVLRTPPRPFSALLLCDRRRAKERQRILRNLPFVGAVMVVWVAAGVVFPLVRTSLLSVLVVVVLGGGKRVWVCLVQWRQVREYVRYFEQMGIDCRVNNSLHPTEQGDAAVKHRDHYD</sequence>
<feature type="transmembrane region" description="Helical" evidence="7">
    <location>
        <begin position="176"/>
        <end position="198"/>
    </location>
</feature>
<dbReference type="GO" id="GO:0016567">
    <property type="term" value="P:protein ubiquitination"/>
    <property type="evidence" value="ECO:0007669"/>
    <property type="project" value="InterPro"/>
</dbReference>